<dbReference type="Proteomes" id="UP000066480">
    <property type="component" value="Chromosome"/>
</dbReference>
<evidence type="ECO:0000313" key="1">
    <source>
        <dbReference type="EMBL" id="AKU18048.1"/>
    </source>
</evidence>
<dbReference type="STRING" id="571913.VV02_22920"/>
<protein>
    <submittedName>
        <fullName evidence="1">Uncharacterized protein</fullName>
    </submittedName>
</protein>
<organism evidence="1 2">
    <name type="scientific">Luteipulveratus mongoliensis</name>
    <dbReference type="NCBI Taxonomy" id="571913"/>
    <lineage>
        <taxon>Bacteria</taxon>
        <taxon>Bacillati</taxon>
        <taxon>Actinomycetota</taxon>
        <taxon>Actinomycetes</taxon>
        <taxon>Micrococcales</taxon>
        <taxon>Dermacoccaceae</taxon>
        <taxon>Luteipulveratus</taxon>
    </lineage>
</organism>
<reference evidence="1 2" key="1">
    <citation type="submission" date="2015-03" db="EMBL/GenBank/DDBJ databases">
        <title>Luteipulveratus halotolerans sp. nov., a novel actinobacterium (Dermacoccaceae) from Sarawak, Malaysia.</title>
        <authorList>
            <person name="Juboi H."/>
            <person name="Basik A."/>
            <person name="Shamsul S.S."/>
            <person name="Arnold P."/>
            <person name="Schmitt E.K."/>
            <person name="Sanglier J.-J."/>
            <person name="Yeo T."/>
        </authorList>
    </citation>
    <scope>NUCLEOTIDE SEQUENCE [LARGE SCALE GENOMIC DNA]</scope>
    <source>
        <strain evidence="1 2">MN07-A0370</strain>
    </source>
</reference>
<keyword evidence="2" id="KW-1185">Reference proteome</keyword>
<accession>A0A0K1JN83</accession>
<name>A0A0K1JN83_9MICO</name>
<dbReference type="EMBL" id="CP011112">
    <property type="protein sequence ID" value="AKU18048.1"/>
    <property type="molecule type" value="Genomic_DNA"/>
</dbReference>
<sequence length="148" mass="14708">MWSRPVRVFQIGSPPSPTVEPGFICPRGGTSTAALTKVSIELTCHPGTSGGGPPSGLEPPVDVGADELGAVVDGLGATVEVWAAGFPSLFRPWYAAKPPPPSTTTAAIPAAASIVVRRLPPDVGGAGARWAGVSGACGVGGPCCPRSP</sequence>
<proteinExistence type="predicted"/>
<evidence type="ECO:0000313" key="2">
    <source>
        <dbReference type="Proteomes" id="UP000066480"/>
    </source>
</evidence>
<gene>
    <name evidence="1" type="ORF">VV02_22920</name>
</gene>
<dbReference type="AlphaFoldDB" id="A0A0K1JN83"/>
<dbReference type="KEGG" id="lmoi:VV02_22920"/>